<keyword evidence="7" id="KW-0482">Metalloprotease</keyword>
<keyword evidence="11" id="KW-1185">Reference proteome</keyword>
<feature type="domain" description="Peptidase M13 N-terminal" evidence="9">
    <location>
        <begin position="16"/>
        <end position="200"/>
    </location>
</feature>
<proteinExistence type="inferred from homology"/>
<dbReference type="Gene3D" id="1.10.1380.10">
    <property type="entry name" value="Neutral endopeptidase , domain2"/>
    <property type="match status" value="1"/>
</dbReference>
<keyword evidence="5" id="KW-0378">Hydrolase</keyword>
<feature type="domain" description="Peptidase M13 N-terminal" evidence="9">
    <location>
        <begin position="219"/>
        <end position="360"/>
    </location>
</feature>
<name>A0A8E0VHS9_9TREM</name>
<evidence type="ECO:0000256" key="7">
    <source>
        <dbReference type="ARBA" id="ARBA00023049"/>
    </source>
</evidence>
<keyword evidence="4" id="KW-0479">Metal-binding</keyword>
<protein>
    <recommendedName>
        <fullName evidence="12">Endothelin-converting enzyme 1</fullName>
    </recommendedName>
</protein>
<reference evidence="10" key="1">
    <citation type="submission" date="2019-05" db="EMBL/GenBank/DDBJ databases">
        <title>Annotation for the trematode Fasciolopsis buski.</title>
        <authorList>
            <person name="Choi Y.-J."/>
        </authorList>
    </citation>
    <scope>NUCLEOTIDE SEQUENCE</scope>
    <source>
        <strain evidence="10">HT</strain>
        <tissue evidence="10">Whole worm</tissue>
    </source>
</reference>
<keyword evidence="6" id="KW-0862">Zinc</keyword>
<evidence type="ECO:0000313" key="10">
    <source>
        <dbReference type="EMBL" id="KAA0190326.1"/>
    </source>
</evidence>
<evidence type="ECO:0000256" key="5">
    <source>
        <dbReference type="ARBA" id="ARBA00022801"/>
    </source>
</evidence>
<dbReference type="Gene3D" id="3.40.390.10">
    <property type="entry name" value="Collagenase (Catalytic Domain)"/>
    <property type="match status" value="1"/>
</dbReference>
<dbReference type="PROSITE" id="PS51885">
    <property type="entry name" value="NEPRILYSIN"/>
    <property type="match status" value="1"/>
</dbReference>
<evidence type="ECO:0000256" key="3">
    <source>
        <dbReference type="ARBA" id="ARBA00022670"/>
    </source>
</evidence>
<comment type="cofactor">
    <cofactor evidence="1">
        <name>Zn(2+)</name>
        <dbReference type="ChEBI" id="CHEBI:29105"/>
    </cofactor>
</comment>
<evidence type="ECO:0000256" key="6">
    <source>
        <dbReference type="ARBA" id="ARBA00022833"/>
    </source>
</evidence>
<dbReference type="EMBL" id="LUCM01007181">
    <property type="protein sequence ID" value="KAA0190326.1"/>
    <property type="molecule type" value="Genomic_DNA"/>
</dbReference>
<dbReference type="PRINTS" id="PR00786">
    <property type="entry name" value="NEPRILYSIN"/>
</dbReference>
<evidence type="ECO:0000256" key="2">
    <source>
        <dbReference type="ARBA" id="ARBA00007357"/>
    </source>
</evidence>
<dbReference type="GO" id="GO:0005886">
    <property type="term" value="C:plasma membrane"/>
    <property type="evidence" value="ECO:0007669"/>
    <property type="project" value="TreeGrafter"/>
</dbReference>
<dbReference type="AlphaFoldDB" id="A0A8E0VHS9"/>
<evidence type="ECO:0000256" key="1">
    <source>
        <dbReference type="ARBA" id="ARBA00001947"/>
    </source>
</evidence>
<evidence type="ECO:0000259" key="8">
    <source>
        <dbReference type="Pfam" id="PF01431"/>
    </source>
</evidence>
<dbReference type="InterPro" id="IPR024079">
    <property type="entry name" value="MetalloPept_cat_dom_sf"/>
</dbReference>
<evidence type="ECO:0000256" key="4">
    <source>
        <dbReference type="ARBA" id="ARBA00022723"/>
    </source>
</evidence>
<comment type="caution">
    <text evidence="10">The sequence shown here is derived from an EMBL/GenBank/DDBJ whole genome shotgun (WGS) entry which is preliminary data.</text>
</comment>
<dbReference type="InterPro" id="IPR008753">
    <property type="entry name" value="Peptidase_M13_N"/>
</dbReference>
<dbReference type="GO" id="GO:0046872">
    <property type="term" value="F:metal ion binding"/>
    <property type="evidence" value="ECO:0007669"/>
    <property type="project" value="UniProtKB-KW"/>
</dbReference>
<dbReference type="Pfam" id="PF01431">
    <property type="entry name" value="Peptidase_M13"/>
    <property type="match status" value="1"/>
</dbReference>
<comment type="similarity">
    <text evidence="2">Belongs to the peptidase M13 family.</text>
</comment>
<evidence type="ECO:0000313" key="11">
    <source>
        <dbReference type="Proteomes" id="UP000728185"/>
    </source>
</evidence>
<gene>
    <name evidence="10" type="ORF">FBUS_06297</name>
</gene>
<sequence length="555" mass="64237">MVSRDIMQNLNDSISPCDDFYTFACGGWMRANPIPIGYNKWSTARNVSHKVAQFVKQIIDFTRPNDPPSRGLNLSRSFFKSCMDVAAIDARGFIPLFRSFVKLFGGWSLLPAESKAAHPANDSKLTTDNFSLTGLYLPLFRLFGSSPIFDIDVERRLENTTQFIIQISEGSVGLEKERYKDECDNTHYEVSAQRRHHFNLFRKTKRADDRNNLDLELDCVTVKLGELQKFCPVIDWKWLLNELFKPLQYTVDENQLIAIDNKEDLRLRCGLHDLYLHDNDGIRTLHNVAIWQFLWRTTRLMPDNVNQAMKEFKMALYGTPEEKPRWELCVSQVSSYFTMVIGRLYAREHLERNQTDAVKNIDVEFGSPPDIWNITKENKTYLHMSQIDDKKYFENNLICMEALVLNNLQQLIEEDKHRWTMSPIEVNAVYVGSKNQVNIPAGILQYPFYCVHCPTVYNYGGLGEVFGHELAHALDYEGSKRDPEGNLRNWWTNQTREVYKNRSQCFVEQYNNITVLNSKIDGKLTLGENIADNVGLQVAFKVSLNLLHFCNSTDN</sequence>
<dbReference type="Proteomes" id="UP000728185">
    <property type="component" value="Unassembled WGS sequence"/>
</dbReference>
<dbReference type="CDD" id="cd08662">
    <property type="entry name" value="M13"/>
    <property type="match status" value="1"/>
</dbReference>
<dbReference type="GO" id="GO:0004222">
    <property type="term" value="F:metalloendopeptidase activity"/>
    <property type="evidence" value="ECO:0007669"/>
    <property type="project" value="InterPro"/>
</dbReference>
<dbReference type="InterPro" id="IPR042089">
    <property type="entry name" value="Peptidase_M13_dom_2"/>
</dbReference>
<dbReference type="InterPro" id="IPR018497">
    <property type="entry name" value="Peptidase_M13_C"/>
</dbReference>
<dbReference type="OrthoDB" id="6475849at2759"/>
<dbReference type="Pfam" id="PF05649">
    <property type="entry name" value="Peptidase_M13_N"/>
    <property type="match status" value="2"/>
</dbReference>
<evidence type="ECO:0000259" key="9">
    <source>
        <dbReference type="Pfam" id="PF05649"/>
    </source>
</evidence>
<accession>A0A8E0VHS9</accession>
<feature type="domain" description="Peptidase M13 C-terminal" evidence="8">
    <location>
        <begin position="427"/>
        <end position="543"/>
    </location>
</feature>
<dbReference type="PANTHER" id="PTHR11733:SF167">
    <property type="entry name" value="FI17812P1-RELATED"/>
    <property type="match status" value="1"/>
</dbReference>
<organism evidence="10 11">
    <name type="scientific">Fasciolopsis buskii</name>
    <dbReference type="NCBI Taxonomy" id="27845"/>
    <lineage>
        <taxon>Eukaryota</taxon>
        <taxon>Metazoa</taxon>
        <taxon>Spiralia</taxon>
        <taxon>Lophotrochozoa</taxon>
        <taxon>Platyhelminthes</taxon>
        <taxon>Trematoda</taxon>
        <taxon>Digenea</taxon>
        <taxon>Plagiorchiida</taxon>
        <taxon>Echinostomata</taxon>
        <taxon>Echinostomatoidea</taxon>
        <taxon>Fasciolidae</taxon>
        <taxon>Fasciolopsis</taxon>
    </lineage>
</organism>
<dbReference type="GO" id="GO:0016485">
    <property type="term" value="P:protein processing"/>
    <property type="evidence" value="ECO:0007669"/>
    <property type="project" value="TreeGrafter"/>
</dbReference>
<dbReference type="SUPFAM" id="SSF55486">
    <property type="entry name" value="Metalloproteases ('zincins'), catalytic domain"/>
    <property type="match status" value="1"/>
</dbReference>
<dbReference type="PANTHER" id="PTHR11733">
    <property type="entry name" value="ZINC METALLOPROTEASE FAMILY M13 NEPRILYSIN-RELATED"/>
    <property type="match status" value="1"/>
</dbReference>
<keyword evidence="3" id="KW-0645">Protease</keyword>
<evidence type="ECO:0008006" key="12">
    <source>
        <dbReference type="Google" id="ProtNLM"/>
    </source>
</evidence>
<dbReference type="InterPro" id="IPR000718">
    <property type="entry name" value="Peptidase_M13"/>
</dbReference>